<dbReference type="SMART" id="SM00232">
    <property type="entry name" value="JAB_MPN"/>
    <property type="match status" value="1"/>
</dbReference>
<comment type="subcellular location">
    <subcellularLocation>
        <location evidence="2">Cytoplasm</location>
    </subcellularLocation>
    <subcellularLocation>
        <location evidence="2">Nucleus</location>
    </subcellularLocation>
</comment>
<dbReference type="AlphaFoldDB" id="A0AAW1S4Q3"/>
<dbReference type="PANTHER" id="PTHR10540">
    <property type="entry name" value="EUKARYOTIC TRANSLATION INITIATION FACTOR 3 SUBUNIT F-RELATED"/>
    <property type="match status" value="1"/>
</dbReference>
<dbReference type="PANTHER" id="PTHR10540:SF8">
    <property type="entry name" value="COP9 SIGNALOSOME COMPLEX SUBUNIT 6"/>
    <property type="match status" value="1"/>
</dbReference>
<comment type="function">
    <text evidence="2">Component of the COP9 signalosome complex (CSN), a complex involved in various cellular and developmental processes.</text>
</comment>
<evidence type="ECO:0000313" key="5">
    <source>
        <dbReference type="Proteomes" id="UP001438707"/>
    </source>
</evidence>
<comment type="caution">
    <text evidence="4">The sequence shown here is derived from an EMBL/GenBank/DDBJ whole genome shotgun (WGS) entry which is preliminary data.</text>
</comment>
<feature type="domain" description="MPN" evidence="3">
    <location>
        <begin position="17"/>
        <end position="156"/>
    </location>
</feature>
<dbReference type="EMBL" id="JALJOS010000004">
    <property type="protein sequence ID" value="KAK9840416.1"/>
    <property type="molecule type" value="Genomic_DNA"/>
</dbReference>
<dbReference type="Pfam" id="PF13012">
    <property type="entry name" value="MitMem_reg"/>
    <property type="match status" value="1"/>
</dbReference>
<dbReference type="Proteomes" id="UP001438707">
    <property type="component" value="Unassembled WGS sequence"/>
</dbReference>
<name>A0AAW1S4Q3_9CHLO</name>
<dbReference type="GO" id="GO:0008180">
    <property type="term" value="C:COP9 signalosome"/>
    <property type="evidence" value="ECO:0007669"/>
    <property type="project" value="UniProtKB-UniRule"/>
</dbReference>
<dbReference type="Gene3D" id="3.40.140.10">
    <property type="entry name" value="Cytidine Deaminase, domain 2"/>
    <property type="match status" value="1"/>
</dbReference>
<evidence type="ECO:0000259" key="3">
    <source>
        <dbReference type="PROSITE" id="PS50249"/>
    </source>
</evidence>
<keyword evidence="5" id="KW-1185">Reference proteome</keyword>
<gene>
    <name evidence="4" type="ORF">WJX74_009540</name>
</gene>
<keyword evidence="2" id="KW-0963">Cytoplasm</keyword>
<evidence type="ECO:0000256" key="2">
    <source>
        <dbReference type="RuleBase" id="RU367006"/>
    </source>
</evidence>
<evidence type="ECO:0000313" key="4">
    <source>
        <dbReference type="EMBL" id="KAK9840416.1"/>
    </source>
</evidence>
<accession>A0AAW1S4Q3</accession>
<keyword evidence="2" id="KW-0539">Nucleus</keyword>
<dbReference type="PROSITE" id="PS50249">
    <property type="entry name" value="MPN"/>
    <property type="match status" value="1"/>
</dbReference>
<dbReference type="CDD" id="cd08063">
    <property type="entry name" value="MPN_CSN6"/>
    <property type="match status" value="1"/>
</dbReference>
<reference evidence="4 5" key="1">
    <citation type="journal article" date="2024" name="Nat. Commun.">
        <title>Phylogenomics reveals the evolutionary origins of lichenization in chlorophyte algae.</title>
        <authorList>
            <person name="Puginier C."/>
            <person name="Libourel C."/>
            <person name="Otte J."/>
            <person name="Skaloud P."/>
            <person name="Haon M."/>
            <person name="Grisel S."/>
            <person name="Petersen M."/>
            <person name="Berrin J.G."/>
            <person name="Delaux P.M."/>
            <person name="Dal Grande F."/>
            <person name="Keller J."/>
        </authorList>
    </citation>
    <scope>NUCLEOTIDE SEQUENCE [LARGE SCALE GENOMIC DNA]</scope>
    <source>
        <strain evidence="4 5">SAG 2145</strain>
    </source>
</reference>
<dbReference type="InterPro" id="IPR000555">
    <property type="entry name" value="JAMM/MPN+_dom"/>
</dbReference>
<keyword evidence="2" id="KW-0736">Signalosome</keyword>
<proteinExistence type="inferred from homology"/>
<evidence type="ECO:0000256" key="1">
    <source>
        <dbReference type="ARBA" id="ARBA00010893"/>
    </source>
</evidence>
<dbReference type="GO" id="GO:0008237">
    <property type="term" value="F:metallopeptidase activity"/>
    <property type="evidence" value="ECO:0007669"/>
    <property type="project" value="InterPro"/>
</dbReference>
<dbReference type="InterPro" id="IPR037518">
    <property type="entry name" value="MPN"/>
</dbReference>
<dbReference type="InterPro" id="IPR033859">
    <property type="entry name" value="MPN_CSN6"/>
</dbReference>
<comment type="similarity">
    <text evidence="1 2">Belongs to the peptidase M67A family. CSN6 subfamily.</text>
</comment>
<dbReference type="GO" id="GO:0000338">
    <property type="term" value="P:protein deneddylation"/>
    <property type="evidence" value="ECO:0007669"/>
    <property type="project" value="InterPro"/>
</dbReference>
<dbReference type="GO" id="GO:0005737">
    <property type="term" value="C:cytoplasm"/>
    <property type="evidence" value="ECO:0007669"/>
    <property type="project" value="UniProtKB-SubCell"/>
</dbReference>
<dbReference type="InterPro" id="IPR024969">
    <property type="entry name" value="EIF3F/CSN6-like_C"/>
</dbReference>
<organism evidence="4 5">
    <name type="scientific">Apatococcus lobatus</name>
    <dbReference type="NCBI Taxonomy" id="904363"/>
    <lineage>
        <taxon>Eukaryota</taxon>
        <taxon>Viridiplantae</taxon>
        <taxon>Chlorophyta</taxon>
        <taxon>core chlorophytes</taxon>
        <taxon>Trebouxiophyceae</taxon>
        <taxon>Chlorellales</taxon>
        <taxon>Chlorellaceae</taxon>
        <taxon>Apatococcus</taxon>
    </lineage>
</organism>
<dbReference type="Pfam" id="PF01398">
    <property type="entry name" value="JAB"/>
    <property type="match status" value="1"/>
</dbReference>
<sequence length="306" mass="34202">MPPAKVEARQSASGLDFKLHPLVVINISDHLLRIKANGLDRAQGSERVLGCLLGQQNGRVVDISNSFEIRYSMGSNGIEIDEAFLVKKQEQYKQTFASLDIVGWYATGKMLTNAEMAIHRKMSEHNESPVFLQLDPVFNPAQKDLPISLYESELHSMENVPSFVFVQANFSIETSEAERIGVNQVAKVLPSGKASGIEQLSAHMTSVHAALKMLQGRIQLVTAHLDRMARGTIPFDHALVRQISSTLQRFPAVETSQFQDDYLKDHNDALLTILLSSWINCTSAANEMVEKFNMAYDRSSRRKQMP</sequence>
<protein>
    <recommendedName>
        <fullName evidence="2">COP9 signalosome complex subunit 6</fullName>
    </recommendedName>
</protein>